<evidence type="ECO:0000313" key="4">
    <source>
        <dbReference type="Proteomes" id="UP000596095"/>
    </source>
</evidence>
<dbReference type="AlphaFoldDB" id="A0ABD7C4H2"/>
<accession>A0ABD7C4H2</accession>
<feature type="region of interest" description="Disordered" evidence="1">
    <location>
        <begin position="42"/>
        <end position="63"/>
    </location>
</feature>
<sequence>MRRITRQLRTYLMMLLMAAFVVVPVADALVCAVEPHASSAHVESLADDAGGDSDSDSKHTGACTHNHCHHSTLSLPANDFAAFGAPLPARWMNTGDVATYAVAQDELTRPPRA</sequence>
<name>A0ABD7C4H2_STEMA</name>
<feature type="compositionally biased region" description="Acidic residues" evidence="1">
    <location>
        <begin position="45"/>
        <end position="54"/>
    </location>
</feature>
<dbReference type="RefSeq" id="WP_201117674.1">
    <property type="nucleotide sequence ID" value="NZ_CP067993.1"/>
</dbReference>
<gene>
    <name evidence="3" type="ORF">JJL50_21110</name>
</gene>
<dbReference type="EMBL" id="CP067993">
    <property type="protein sequence ID" value="QQQ42395.1"/>
    <property type="molecule type" value="Genomic_DNA"/>
</dbReference>
<feature type="chain" id="PRO_5044851441" description="Secreted protein" evidence="2">
    <location>
        <begin position="29"/>
        <end position="113"/>
    </location>
</feature>
<feature type="signal peptide" evidence="2">
    <location>
        <begin position="1"/>
        <end position="28"/>
    </location>
</feature>
<evidence type="ECO:0000256" key="2">
    <source>
        <dbReference type="SAM" id="SignalP"/>
    </source>
</evidence>
<evidence type="ECO:0000313" key="3">
    <source>
        <dbReference type="EMBL" id="QQQ42395.1"/>
    </source>
</evidence>
<evidence type="ECO:0000256" key="1">
    <source>
        <dbReference type="SAM" id="MobiDB-lite"/>
    </source>
</evidence>
<organism evidence="3 4">
    <name type="scientific">Stenotrophomonas maltophilia</name>
    <name type="common">Pseudomonas maltophilia</name>
    <name type="synonym">Xanthomonas maltophilia</name>
    <dbReference type="NCBI Taxonomy" id="40324"/>
    <lineage>
        <taxon>Bacteria</taxon>
        <taxon>Pseudomonadati</taxon>
        <taxon>Pseudomonadota</taxon>
        <taxon>Gammaproteobacteria</taxon>
        <taxon>Lysobacterales</taxon>
        <taxon>Lysobacteraceae</taxon>
        <taxon>Stenotrophomonas</taxon>
        <taxon>Stenotrophomonas maltophilia group</taxon>
    </lineage>
</organism>
<proteinExistence type="predicted"/>
<protein>
    <recommendedName>
        <fullName evidence="5">Secreted protein</fullName>
    </recommendedName>
</protein>
<dbReference type="Proteomes" id="UP000596095">
    <property type="component" value="Chromosome"/>
</dbReference>
<reference evidence="3 4" key="1">
    <citation type="submission" date="2021-01" db="EMBL/GenBank/DDBJ databases">
        <title>Genome Characterization of a novel Stenotrophomonas isolate with high keratinase activity.</title>
        <authorList>
            <person name="Cao Z.-J."/>
        </authorList>
    </citation>
    <scope>NUCLEOTIDE SEQUENCE [LARGE SCALE GENOMIC DNA]</scope>
    <source>
        <strain evidence="3 4">DHHJ</strain>
    </source>
</reference>
<keyword evidence="2" id="KW-0732">Signal</keyword>
<evidence type="ECO:0008006" key="5">
    <source>
        <dbReference type="Google" id="ProtNLM"/>
    </source>
</evidence>